<dbReference type="AlphaFoldDB" id="A0A6C7EE20"/>
<dbReference type="SUPFAM" id="SSF53448">
    <property type="entry name" value="Nucleotide-diphospho-sugar transferases"/>
    <property type="match status" value="2"/>
</dbReference>
<accession>A0A6C7EE20</accession>
<evidence type="ECO:0000313" key="5">
    <source>
        <dbReference type="EMBL" id="BAN03335.1"/>
    </source>
</evidence>
<dbReference type="Pfam" id="PF00535">
    <property type="entry name" value="Glycos_transf_2"/>
    <property type="match status" value="2"/>
</dbReference>
<feature type="domain" description="Galactosyltransferase C-terminal" evidence="4">
    <location>
        <begin position="226"/>
        <end position="275"/>
    </location>
</feature>
<dbReference type="Pfam" id="PF02709">
    <property type="entry name" value="Glyco_transf_7C"/>
    <property type="match status" value="1"/>
</dbReference>
<dbReference type="PANTHER" id="PTHR43685:SF11">
    <property type="entry name" value="GLYCOSYLTRANSFERASE TAGX-RELATED"/>
    <property type="match status" value="1"/>
</dbReference>
<dbReference type="InterPro" id="IPR027791">
    <property type="entry name" value="Galactosyl_T_C"/>
</dbReference>
<evidence type="ECO:0000256" key="2">
    <source>
        <dbReference type="SAM" id="MobiDB-lite"/>
    </source>
</evidence>
<dbReference type="GO" id="GO:0016757">
    <property type="term" value="F:glycosyltransferase activity"/>
    <property type="evidence" value="ECO:0007669"/>
    <property type="project" value="UniProtKB-KW"/>
</dbReference>
<dbReference type="KEGG" id="aym:YM304_30210"/>
<dbReference type="PANTHER" id="PTHR43685">
    <property type="entry name" value="GLYCOSYLTRANSFERASE"/>
    <property type="match status" value="1"/>
</dbReference>
<feature type="domain" description="Glycosyltransferase 2-like" evidence="3">
    <location>
        <begin position="50"/>
        <end position="183"/>
    </location>
</feature>
<dbReference type="InterPro" id="IPR029044">
    <property type="entry name" value="Nucleotide-diphossugar_trans"/>
</dbReference>
<dbReference type="EC" id="2.4.1.-" evidence="5"/>
<dbReference type="InterPro" id="IPR001173">
    <property type="entry name" value="Glyco_trans_2-like"/>
</dbReference>
<keyword evidence="5" id="KW-0328">Glycosyltransferase</keyword>
<reference evidence="5 6" key="1">
    <citation type="journal article" date="2013" name="Int. J. Syst. Evol. Microbiol.">
        <title>Ilumatobacter nonamiense sp. nov. and Ilumatobacter coccineum sp. nov., isolated from seashore sand.</title>
        <authorList>
            <person name="Matsumoto A."/>
            <person name="Kasai H."/>
            <person name="Matsuo Y."/>
            <person name="Shizuri Y."/>
            <person name="Ichikawa N."/>
            <person name="Fujita N."/>
            <person name="Omura S."/>
            <person name="Takahashi Y."/>
        </authorList>
    </citation>
    <scope>NUCLEOTIDE SEQUENCE [LARGE SCALE GENOMIC DNA]</scope>
    <source>
        <strain evidence="6">NBRC 103263 / KCTC 29153 / YM16-304</strain>
    </source>
</reference>
<keyword evidence="1 5" id="KW-0808">Transferase</keyword>
<evidence type="ECO:0000313" key="6">
    <source>
        <dbReference type="Proteomes" id="UP000011863"/>
    </source>
</evidence>
<evidence type="ECO:0000259" key="4">
    <source>
        <dbReference type="Pfam" id="PF02709"/>
    </source>
</evidence>
<name>A0A6C7EE20_ILUCY</name>
<evidence type="ECO:0000259" key="3">
    <source>
        <dbReference type="Pfam" id="PF00535"/>
    </source>
</evidence>
<feature type="domain" description="Glycosyltransferase 2-like" evidence="3">
    <location>
        <begin position="331"/>
        <end position="459"/>
    </location>
</feature>
<feature type="region of interest" description="Disordered" evidence="2">
    <location>
        <begin position="1"/>
        <end position="29"/>
    </location>
</feature>
<keyword evidence="6" id="KW-1185">Reference proteome</keyword>
<dbReference type="Proteomes" id="UP000011863">
    <property type="component" value="Chromosome"/>
</dbReference>
<dbReference type="Gene3D" id="3.90.550.10">
    <property type="entry name" value="Spore Coat Polysaccharide Biosynthesis Protein SpsA, Chain A"/>
    <property type="match status" value="2"/>
</dbReference>
<dbReference type="EMBL" id="AP012057">
    <property type="protein sequence ID" value="BAN03335.1"/>
    <property type="molecule type" value="Genomic_DNA"/>
</dbReference>
<evidence type="ECO:0000256" key="1">
    <source>
        <dbReference type="ARBA" id="ARBA00022679"/>
    </source>
</evidence>
<proteinExistence type="predicted"/>
<sequence>MKLPKPIARPDRPANVPPELKIEPPTAVGNDYRDRIRHARSGPMPSEPISVVIPVYNRRVMLGRTLACLLHQTYPLDLIEVVVADDGSSDRPDEVLDTFSNRFGAVKYVRQDDDGYRLAEVRNLGVRSATHDNVIILDCDMAPVPRLVELFARHLVTFPNALYCGHRRYVDANAVTVDSARRSINPMLALHDIETANTQAGRDEASRTTDWRLPIYAATGDVRFEKYPFRVVCGGNIAFTKGLFDVAGGFDEDFTDWGAEDAEWGFRVWNRGFYIVPVVDACGLHQEPPGGRNETDREAGRTNTTPVLVDRCPVLYRKSGNAGGHTVPLVSIYVPAYNAEDTIVTAVQSALDQTVRDLEVCVVNDGSTDRTLEVLHDHFSGVPQVRIGDQPNGGIGSASNHAVRMCRGAFIGQLDADDELRPDAVELMLAPMLRDTRIGVSYGSHVKIDGDGKTIGKGWVAPKYCRFRLMHSMIVHHFRLFRARDWYRTDGFAEDIRNAVDYDMFLKMAEVTEMIHVDERVYRYRIHDQSTSRKHRATQYRNHAVVVARALERRGLANDWQLESLDAADPRKYRFVRTPDPQRTRLPTGRVRVSGDGPDLVDRVSALYPNWTVENTEDPSHIDMLSPELSKGRARTCADLVRSSLPDTQVVVETTT</sequence>
<dbReference type="InterPro" id="IPR050834">
    <property type="entry name" value="Glycosyltransf_2"/>
</dbReference>
<protein>
    <submittedName>
        <fullName evidence="5">Putative glycosaminoglycan synthase</fullName>
        <ecNumber evidence="5">2.4.1.-</ecNumber>
    </submittedName>
</protein>
<gene>
    <name evidence="5" type="ORF">YM304_30210</name>
</gene>
<organism evidence="5 6">
    <name type="scientific">Ilumatobacter coccineus (strain NBRC 103263 / KCTC 29153 / YM16-304)</name>
    <dbReference type="NCBI Taxonomy" id="1313172"/>
    <lineage>
        <taxon>Bacteria</taxon>
        <taxon>Bacillati</taxon>
        <taxon>Actinomycetota</taxon>
        <taxon>Acidimicrobiia</taxon>
        <taxon>Acidimicrobiales</taxon>
        <taxon>Ilumatobacteraceae</taxon>
        <taxon>Ilumatobacter</taxon>
    </lineage>
</organism>